<dbReference type="Proteomes" id="UP001338125">
    <property type="component" value="Unassembled WGS sequence"/>
</dbReference>
<proteinExistence type="predicted"/>
<accession>A0ABR0SWX3</accession>
<sequence length="313" mass="34859">MSQNNQDTFPTSPYLDTSNHSLSGVEFSDDDEPRSSFVRSRLRALPRPAWRSTSRARAERLEGPLGSGREPEPVFTPSLPPSLRRGSDDVASSQLTRPLDDGEDADDEAEEDDEDTLWDMIDEIYPTGQSPSPVAEMSQFIHPADPPSQSDDENAFPGPVLRFDDNDVEHLSDDSDLDWENAPFDYIVPFDRPILNERYAFEDRYPNAAPIIRALMNLPATGTAAIGQVRNLQGRVVETYHEASERLDQVAEFGRYVTGIARRNGVTAAGEALQRGQDLVLLAREYFNLWGVPLVCWQTAGWARAGCRLLCGC</sequence>
<feature type="compositionally biased region" description="Acidic residues" evidence="1">
    <location>
        <begin position="101"/>
        <end position="113"/>
    </location>
</feature>
<gene>
    <name evidence="2" type="ORF">PT974_02026</name>
</gene>
<evidence type="ECO:0000256" key="1">
    <source>
        <dbReference type="SAM" id="MobiDB-lite"/>
    </source>
</evidence>
<name>A0ABR0SWX3_9HYPO</name>
<dbReference type="EMBL" id="JAVFKD010000002">
    <property type="protein sequence ID" value="KAK5996686.1"/>
    <property type="molecule type" value="Genomic_DNA"/>
</dbReference>
<comment type="caution">
    <text evidence="2">The sequence shown here is derived from an EMBL/GenBank/DDBJ whole genome shotgun (WGS) entry which is preliminary data.</text>
</comment>
<organism evidence="2 3">
    <name type="scientific">Cladobotryum mycophilum</name>
    <dbReference type="NCBI Taxonomy" id="491253"/>
    <lineage>
        <taxon>Eukaryota</taxon>
        <taxon>Fungi</taxon>
        <taxon>Dikarya</taxon>
        <taxon>Ascomycota</taxon>
        <taxon>Pezizomycotina</taxon>
        <taxon>Sordariomycetes</taxon>
        <taxon>Hypocreomycetidae</taxon>
        <taxon>Hypocreales</taxon>
        <taxon>Hypocreaceae</taxon>
        <taxon>Cladobotryum</taxon>
    </lineage>
</organism>
<evidence type="ECO:0000313" key="3">
    <source>
        <dbReference type="Proteomes" id="UP001338125"/>
    </source>
</evidence>
<feature type="compositionally biased region" description="Polar residues" evidence="1">
    <location>
        <begin position="1"/>
        <end position="22"/>
    </location>
</feature>
<keyword evidence="3" id="KW-1185">Reference proteome</keyword>
<evidence type="ECO:0000313" key="2">
    <source>
        <dbReference type="EMBL" id="KAK5996686.1"/>
    </source>
</evidence>
<feature type="region of interest" description="Disordered" evidence="1">
    <location>
        <begin position="1"/>
        <end position="113"/>
    </location>
</feature>
<reference evidence="2 3" key="1">
    <citation type="submission" date="2024-01" db="EMBL/GenBank/DDBJ databases">
        <title>Complete genome of Cladobotryum mycophilum ATHUM6906.</title>
        <authorList>
            <person name="Christinaki A.C."/>
            <person name="Myridakis A.I."/>
            <person name="Kouvelis V.N."/>
        </authorList>
    </citation>
    <scope>NUCLEOTIDE SEQUENCE [LARGE SCALE GENOMIC DNA]</scope>
    <source>
        <strain evidence="2 3">ATHUM6906</strain>
    </source>
</reference>
<protein>
    <submittedName>
        <fullName evidence="2">Uncharacterized protein</fullName>
    </submittedName>
</protein>